<evidence type="ECO:0000313" key="3">
    <source>
        <dbReference type="Proteomes" id="UP000075544"/>
    </source>
</evidence>
<accession>A0A150HQ74</accession>
<dbReference type="RefSeq" id="WP_061525469.1">
    <property type="nucleotide sequence ID" value="NZ_JRHX01000087.1"/>
</dbReference>
<dbReference type="InterPro" id="IPR053827">
    <property type="entry name" value="Gp10_C"/>
</dbReference>
<dbReference type="PATRIC" id="fig|52133.19.peg.2959"/>
<evidence type="ECO:0000313" key="2">
    <source>
        <dbReference type="EMBL" id="KXZ68753.1"/>
    </source>
</evidence>
<protein>
    <recommendedName>
        <fullName evidence="1">Baseplate structural protein Gp10 C-terminal domain-containing protein</fullName>
    </recommendedName>
</protein>
<feature type="domain" description="Baseplate structural protein Gp10 C-terminal" evidence="1">
    <location>
        <begin position="87"/>
        <end position="229"/>
    </location>
</feature>
<gene>
    <name evidence="2" type="ORF">AVENLUH13518_02913</name>
</gene>
<reference evidence="2 3" key="1">
    <citation type="journal article" date="2016" name="Sci. Rep.">
        <title>Genomic and phenotypic characterization of the species Acinetobacter venetianus.</title>
        <authorList>
            <person name="Fondi M."/>
            <person name="Maida I."/>
            <person name="Perrin E."/>
            <person name="Orlandini V."/>
            <person name="La Torre L."/>
            <person name="Bosi E."/>
            <person name="Negroni A."/>
            <person name="Zanaroli G."/>
            <person name="Fava F."/>
            <person name="Decorosi F."/>
            <person name="Giovannetti L."/>
            <person name="Viti C."/>
            <person name="Vaneechoutte M."/>
            <person name="Dijkshoorn L."/>
            <person name="Fani R."/>
        </authorList>
    </citation>
    <scope>NUCLEOTIDE SEQUENCE [LARGE SCALE GENOMIC DNA]</scope>
    <source>
        <strain evidence="2 3">LUH13518</strain>
    </source>
</reference>
<dbReference type="EMBL" id="JRHX01000087">
    <property type="protein sequence ID" value="KXZ68753.1"/>
    <property type="molecule type" value="Genomic_DNA"/>
</dbReference>
<organism evidence="2 3">
    <name type="scientific">Acinetobacter venetianus</name>
    <dbReference type="NCBI Taxonomy" id="52133"/>
    <lineage>
        <taxon>Bacteria</taxon>
        <taxon>Pseudomonadati</taxon>
        <taxon>Pseudomonadota</taxon>
        <taxon>Gammaproteobacteria</taxon>
        <taxon>Moraxellales</taxon>
        <taxon>Moraxellaceae</taxon>
        <taxon>Acinetobacter</taxon>
    </lineage>
</organism>
<sequence>MPVNQFLPFAIDEDANVMSQVDYETLTARQSGFQTGVASSQQLNKVWRQSSTVTSVLTQFICNNQSNDVLDNGETSNLLGQLELALVNLFLPVGSIISSFDSDFDPNMKYVGTTWVLHGQGRVPVGLSTQTEDPSWTKTVANEFGEYAHTLTTDELPNFQLESGVVMSSGTIDTNAAAYGTSELASPTDNSIMADGGACDVTALTSSIGGDQPHQNVQPSIVEARWRRTA</sequence>
<dbReference type="Pfam" id="PF21939">
    <property type="entry name" value="Gp10_C"/>
    <property type="match status" value="1"/>
</dbReference>
<evidence type="ECO:0000259" key="1">
    <source>
        <dbReference type="Pfam" id="PF21939"/>
    </source>
</evidence>
<name>A0A150HQ74_9GAMM</name>
<comment type="caution">
    <text evidence="2">The sequence shown here is derived from an EMBL/GenBank/DDBJ whole genome shotgun (WGS) entry which is preliminary data.</text>
</comment>
<dbReference type="AlphaFoldDB" id="A0A150HQ74"/>
<proteinExistence type="predicted"/>
<dbReference type="Proteomes" id="UP000075544">
    <property type="component" value="Unassembled WGS sequence"/>
</dbReference>